<organism evidence="8 9">
    <name type="scientific">Halomonas cibimaris</name>
    <dbReference type="NCBI Taxonomy" id="657012"/>
    <lineage>
        <taxon>Bacteria</taxon>
        <taxon>Pseudomonadati</taxon>
        <taxon>Pseudomonadota</taxon>
        <taxon>Gammaproteobacteria</taxon>
        <taxon>Oceanospirillales</taxon>
        <taxon>Halomonadaceae</taxon>
        <taxon>Halomonas</taxon>
    </lineage>
</organism>
<evidence type="ECO:0000256" key="4">
    <source>
        <dbReference type="ARBA" id="ARBA00022496"/>
    </source>
</evidence>
<evidence type="ECO:0000313" key="9">
    <source>
        <dbReference type="Proteomes" id="UP001500133"/>
    </source>
</evidence>
<dbReference type="RefSeq" id="WP_017429324.1">
    <property type="nucleotide sequence ID" value="NZ_BAAAZT010000015.1"/>
</dbReference>
<dbReference type="PANTHER" id="PTHR30532">
    <property type="entry name" value="IRON III DICITRATE-BINDING PERIPLASMIC PROTEIN"/>
    <property type="match status" value="1"/>
</dbReference>
<keyword evidence="3" id="KW-0813">Transport</keyword>
<proteinExistence type="inferred from homology"/>
<reference evidence="9" key="1">
    <citation type="journal article" date="2019" name="Int. J. Syst. Evol. Microbiol.">
        <title>The Global Catalogue of Microorganisms (GCM) 10K type strain sequencing project: providing services to taxonomists for standard genome sequencing and annotation.</title>
        <authorList>
            <consortium name="The Broad Institute Genomics Platform"/>
            <consortium name="The Broad Institute Genome Sequencing Center for Infectious Disease"/>
            <person name="Wu L."/>
            <person name="Ma J."/>
        </authorList>
    </citation>
    <scope>NUCLEOTIDE SEQUENCE [LARGE SCALE GENOMIC DNA]</scope>
    <source>
        <strain evidence="9">JCM 16914</strain>
    </source>
</reference>
<evidence type="ECO:0000256" key="6">
    <source>
        <dbReference type="SAM" id="SignalP"/>
    </source>
</evidence>
<name>A0ABP7L685_9GAMM</name>
<keyword evidence="4" id="KW-0408">Iron</keyword>
<feature type="chain" id="PRO_5045516196" evidence="6">
    <location>
        <begin position="29"/>
        <end position="303"/>
    </location>
</feature>
<dbReference type="PRINTS" id="PR01715">
    <property type="entry name" value="FERRIBNDNGPP"/>
</dbReference>
<evidence type="ECO:0000256" key="5">
    <source>
        <dbReference type="ARBA" id="ARBA00022729"/>
    </source>
</evidence>
<dbReference type="Proteomes" id="UP001500133">
    <property type="component" value="Unassembled WGS sequence"/>
</dbReference>
<accession>A0ABP7L685</accession>
<feature type="signal peptide" evidence="6">
    <location>
        <begin position="1"/>
        <end position="28"/>
    </location>
</feature>
<dbReference type="SUPFAM" id="SSF53807">
    <property type="entry name" value="Helical backbone' metal receptor"/>
    <property type="match status" value="1"/>
</dbReference>
<feature type="domain" description="Fe/B12 periplasmic-binding" evidence="7">
    <location>
        <begin position="31"/>
        <end position="289"/>
    </location>
</feature>
<dbReference type="InterPro" id="IPR002491">
    <property type="entry name" value="ABC_transptr_periplasmic_BD"/>
</dbReference>
<evidence type="ECO:0000256" key="3">
    <source>
        <dbReference type="ARBA" id="ARBA00022448"/>
    </source>
</evidence>
<sequence length="303" mass="32807">MIYRYYHAFITLPLTLALVIALASPAFAGPRIASLDWTLAETLIALDAPPIALAQTDDYASWVGQSTPMSVTDIGLRTQPNLELLANLAPDRILISPMFANLAPRLSTIAPVETLSIYTPDKPVWPELEALTRKLGELSDHEKAAERLVASSRAEIDCLASRQPAAPRPLMIVQFMDARHVRVFGANSLFDAVINQLGLTNIWKEPTNAWGFSLAGLERLISLEQARLVIIEPYPAGVAEALKTSGLWQSIPSVTRDDVITLPPTWSFGGLPSAMRFAKTLTAALSDAQSQTLGACANGKPPE</sequence>
<keyword evidence="4" id="KW-0406">Ion transport</keyword>
<evidence type="ECO:0000256" key="2">
    <source>
        <dbReference type="ARBA" id="ARBA00008814"/>
    </source>
</evidence>
<keyword evidence="4" id="KW-0410">Iron transport</keyword>
<dbReference type="PANTHER" id="PTHR30532:SF1">
    <property type="entry name" value="IRON(3+)-HYDROXAMATE-BINDING PROTEIN FHUD"/>
    <property type="match status" value="1"/>
</dbReference>
<gene>
    <name evidence="8" type="ORF">GCM10022228_03320</name>
</gene>
<protein>
    <submittedName>
        <fullName evidence="8">ABC transporter substrate-binding protein</fullName>
    </submittedName>
</protein>
<comment type="similarity">
    <text evidence="2">Belongs to the bacterial solute-binding protein 8 family.</text>
</comment>
<evidence type="ECO:0000256" key="1">
    <source>
        <dbReference type="ARBA" id="ARBA00004196"/>
    </source>
</evidence>
<dbReference type="Pfam" id="PF01497">
    <property type="entry name" value="Peripla_BP_2"/>
    <property type="match status" value="1"/>
</dbReference>
<evidence type="ECO:0000313" key="8">
    <source>
        <dbReference type="EMBL" id="GAA3895700.1"/>
    </source>
</evidence>
<keyword evidence="5 6" id="KW-0732">Signal</keyword>
<dbReference type="InterPro" id="IPR051313">
    <property type="entry name" value="Bact_iron-sidero_bind"/>
</dbReference>
<dbReference type="CDD" id="cd01146">
    <property type="entry name" value="FhuD"/>
    <property type="match status" value="1"/>
</dbReference>
<evidence type="ECO:0000259" key="7">
    <source>
        <dbReference type="PROSITE" id="PS50983"/>
    </source>
</evidence>
<dbReference type="PROSITE" id="PS50983">
    <property type="entry name" value="FE_B12_PBP"/>
    <property type="match status" value="1"/>
</dbReference>
<dbReference type="EMBL" id="BAAAZT010000015">
    <property type="protein sequence ID" value="GAA3895700.1"/>
    <property type="molecule type" value="Genomic_DNA"/>
</dbReference>
<comment type="caution">
    <text evidence="8">The sequence shown here is derived from an EMBL/GenBank/DDBJ whole genome shotgun (WGS) entry which is preliminary data.</text>
</comment>
<keyword evidence="9" id="KW-1185">Reference proteome</keyword>
<comment type="subcellular location">
    <subcellularLocation>
        <location evidence="1">Cell envelope</location>
    </subcellularLocation>
</comment>
<dbReference type="Gene3D" id="3.40.50.1980">
    <property type="entry name" value="Nitrogenase molybdenum iron protein domain"/>
    <property type="match status" value="2"/>
</dbReference>